<organism evidence="2 4">
    <name type="scientific">Ficus carica</name>
    <name type="common">Common fig</name>
    <dbReference type="NCBI Taxonomy" id="3494"/>
    <lineage>
        <taxon>Eukaryota</taxon>
        <taxon>Viridiplantae</taxon>
        <taxon>Streptophyta</taxon>
        <taxon>Embryophyta</taxon>
        <taxon>Tracheophyta</taxon>
        <taxon>Spermatophyta</taxon>
        <taxon>Magnoliopsida</taxon>
        <taxon>eudicotyledons</taxon>
        <taxon>Gunneridae</taxon>
        <taxon>Pentapetalae</taxon>
        <taxon>rosids</taxon>
        <taxon>fabids</taxon>
        <taxon>Rosales</taxon>
        <taxon>Moraceae</taxon>
        <taxon>Ficeae</taxon>
        <taxon>Ficus</taxon>
    </lineage>
</organism>
<keyword evidence="1" id="KW-0812">Transmembrane</keyword>
<evidence type="ECO:0000313" key="2">
    <source>
        <dbReference type="EMBL" id="GMN22627.1"/>
    </source>
</evidence>
<accession>A0AA87YTI3</accession>
<keyword evidence="4" id="KW-1185">Reference proteome</keyword>
<evidence type="ECO:0000256" key="1">
    <source>
        <dbReference type="SAM" id="Phobius"/>
    </source>
</evidence>
<feature type="transmembrane region" description="Helical" evidence="1">
    <location>
        <begin position="28"/>
        <end position="47"/>
    </location>
</feature>
<sequence>MEGSSERTGCWGSGFAQMRCRQRHDMDLVLLSRGINFGFVIFIFAGIKEDIGLLCVVMDYEVSLSGSSNA</sequence>
<name>A0AA87YTI3_FICCA</name>
<gene>
    <name evidence="2" type="ORF">TIFTF001_049009</name>
    <name evidence="3" type="ORF">TIFTF001_049010</name>
</gene>
<comment type="caution">
    <text evidence="2">The sequence shown here is derived from an EMBL/GenBank/DDBJ whole genome shotgun (WGS) entry which is preliminary data.</text>
</comment>
<evidence type="ECO:0000313" key="4">
    <source>
        <dbReference type="Proteomes" id="UP001187192"/>
    </source>
</evidence>
<dbReference type="AlphaFoldDB" id="A0AA87YTI3"/>
<proteinExistence type="predicted"/>
<reference evidence="2" key="1">
    <citation type="submission" date="2023-07" db="EMBL/GenBank/DDBJ databases">
        <title>draft genome sequence of fig (Ficus carica).</title>
        <authorList>
            <person name="Takahashi T."/>
            <person name="Nishimura K."/>
        </authorList>
    </citation>
    <scope>NUCLEOTIDE SEQUENCE</scope>
</reference>
<keyword evidence="1" id="KW-1133">Transmembrane helix</keyword>
<protein>
    <submittedName>
        <fullName evidence="2">Uncharacterized protein</fullName>
    </submittedName>
</protein>
<dbReference type="EMBL" id="BTGU01006717">
    <property type="protein sequence ID" value="GMN22627.1"/>
    <property type="molecule type" value="Genomic_DNA"/>
</dbReference>
<dbReference type="EMBL" id="BTGU01006718">
    <property type="protein sequence ID" value="GMN22635.1"/>
    <property type="molecule type" value="Genomic_DNA"/>
</dbReference>
<evidence type="ECO:0000313" key="3">
    <source>
        <dbReference type="EMBL" id="GMN22635.1"/>
    </source>
</evidence>
<dbReference type="Proteomes" id="UP001187192">
    <property type="component" value="Unassembled WGS sequence"/>
</dbReference>
<keyword evidence="1" id="KW-0472">Membrane</keyword>